<dbReference type="Pfam" id="PF00535">
    <property type="entry name" value="Glycos_transf_2"/>
    <property type="match status" value="1"/>
</dbReference>
<feature type="domain" description="Glycosyl transferase family 1" evidence="2">
    <location>
        <begin position="243"/>
        <end position="424"/>
    </location>
</feature>
<dbReference type="Pfam" id="PF00534">
    <property type="entry name" value="Glycos_transf_1"/>
    <property type="match status" value="1"/>
</dbReference>
<dbReference type="CDD" id="cd00761">
    <property type="entry name" value="Glyco_tranf_GTA_type"/>
    <property type="match status" value="1"/>
</dbReference>
<dbReference type="Gene3D" id="3.90.550.10">
    <property type="entry name" value="Spore Coat Polysaccharide Biosynthesis Protein SpsA, Chain A"/>
    <property type="match status" value="1"/>
</dbReference>
<evidence type="ECO:0000313" key="4">
    <source>
        <dbReference type="EMBL" id="MFC4495734.1"/>
    </source>
</evidence>
<dbReference type="InterPro" id="IPR001173">
    <property type="entry name" value="Glyco_trans_2-like"/>
</dbReference>
<accession>A0ABV9A757</accession>
<dbReference type="RefSeq" id="WP_386449012.1">
    <property type="nucleotide sequence ID" value="NZ_JBHSFH010000007.1"/>
</dbReference>
<dbReference type="InterPro" id="IPR050834">
    <property type="entry name" value="Glycosyltransf_2"/>
</dbReference>
<reference evidence="5" key="1">
    <citation type="journal article" date="2019" name="Int. J. Syst. Evol. Microbiol.">
        <title>The Global Catalogue of Microorganisms (GCM) 10K type strain sequencing project: providing services to taxonomists for standard genome sequencing and annotation.</title>
        <authorList>
            <consortium name="The Broad Institute Genomics Platform"/>
            <consortium name="The Broad Institute Genome Sequencing Center for Infectious Disease"/>
            <person name="Wu L."/>
            <person name="Ma J."/>
        </authorList>
    </citation>
    <scope>NUCLEOTIDE SEQUENCE [LARGE SCALE GENOMIC DNA]</scope>
    <source>
        <strain evidence="5">CGMCC 4.7357</strain>
    </source>
</reference>
<comment type="caution">
    <text evidence="4">The sequence shown here is derived from an EMBL/GenBank/DDBJ whole genome shotgun (WGS) entry which is preliminary data.</text>
</comment>
<dbReference type="PANTHER" id="PTHR43685:SF14">
    <property type="entry name" value="GLYCOSYLTRANSFERASE 2-LIKE DOMAIN-CONTAINING PROTEIN"/>
    <property type="match status" value="1"/>
</dbReference>
<dbReference type="GO" id="GO:0016757">
    <property type="term" value="F:glycosyltransferase activity"/>
    <property type="evidence" value="ECO:0007669"/>
    <property type="project" value="UniProtKB-KW"/>
</dbReference>
<dbReference type="Proteomes" id="UP001595997">
    <property type="component" value="Unassembled WGS sequence"/>
</dbReference>
<evidence type="ECO:0000259" key="3">
    <source>
        <dbReference type="Pfam" id="PF00535"/>
    </source>
</evidence>
<dbReference type="SUPFAM" id="SSF53756">
    <property type="entry name" value="UDP-Glycosyltransferase/glycogen phosphorylase"/>
    <property type="match status" value="1"/>
</dbReference>
<keyword evidence="4" id="KW-0328">Glycosyltransferase</keyword>
<feature type="domain" description="Glycosyltransferase 2-like" evidence="3">
    <location>
        <begin position="459"/>
        <end position="630"/>
    </location>
</feature>
<protein>
    <submittedName>
        <fullName evidence="4">Glycosyltransferase</fullName>
        <ecNumber evidence="4">2.4.-.-</ecNumber>
    </submittedName>
</protein>
<dbReference type="InterPro" id="IPR001296">
    <property type="entry name" value="Glyco_trans_1"/>
</dbReference>
<dbReference type="SUPFAM" id="SSF53448">
    <property type="entry name" value="Nucleotide-diphospho-sugar transferases"/>
    <property type="match status" value="1"/>
</dbReference>
<evidence type="ECO:0000259" key="2">
    <source>
        <dbReference type="Pfam" id="PF00534"/>
    </source>
</evidence>
<evidence type="ECO:0000313" key="5">
    <source>
        <dbReference type="Proteomes" id="UP001595997"/>
    </source>
</evidence>
<gene>
    <name evidence="4" type="ORF">ACFPA8_16520</name>
</gene>
<proteinExistence type="predicted"/>
<evidence type="ECO:0000256" key="1">
    <source>
        <dbReference type="ARBA" id="ARBA00022679"/>
    </source>
</evidence>
<keyword evidence="5" id="KW-1185">Reference proteome</keyword>
<dbReference type="EC" id="2.4.-.-" evidence="4"/>
<name>A0ABV9A757_9ACTN</name>
<dbReference type="CDD" id="cd03801">
    <property type="entry name" value="GT4_PimA-like"/>
    <property type="match status" value="1"/>
</dbReference>
<organism evidence="4 5">
    <name type="scientific">Streptomyces ovatisporus</name>
    <dbReference type="NCBI Taxonomy" id="1128682"/>
    <lineage>
        <taxon>Bacteria</taxon>
        <taxon>Bacillati</taxon>
        <taxon>Actinomycetota</taxon>
        <taxon>Actinomycetes</taxon>
        <taxon>Kitasatosporales</taxon>
        <taxon>Streptomycetaceae</taxon>
        <taxon>Streptomyces</taxon>
    </lineage>
</organism>
<dbReference type="EMBL" id="JBHSFH010000007">
    <property type="protein sequence ID" value="MFC4495734.1"/>
    <property type="molecule type" value="Genomic_DNA"/>
</dbReference>
<dbReference type="InterPro" id="IPR029044">
    <property type="entry name" value="Nucleotide-diphossugar_trans"/>
</dbReference>
<dbReference type="PANTHER" id="PTHR43685">
    <property type="entry name" value="GLYCOSYLTRANSFERASE"/>
    <property type="match status" value="1"/>
</dbReference>
<sequence>MTVLWGTSFDATPISGVVVEFVKTARSFREQGYRVHLDLGYDVKADKNAFFRPYRDEAELLPGWVRLDRIDRLDEVPGYGPQFVSDVLREYVQQGAGEHLLPAIDAAAEAISERIVETWERRNVSFVMVENGTLPENVTYTRALYSAIERYGRRHRLGRFVLWRDHDLMWQSEPGIRKYGEFPYPRTVAPRNSPWIHYVALHEEARRRTLEWVPGLANIDVLPNTFTHAPAGTPRPGGAGGFRREHGIPEDVPLIARCTRIIPQKRIDRDIHLLAGLAGRTGAYLFVAGDTAEAPDEHARLCALARSLGVADRVVFGGRLAPHEADIGSASGDGYSVRDLLAHTAVASFLTSYDYESYGNPIGEAIASRVPYLTTRYELYDTVYGDKGFRAPVMELTDGDLPTPSFVDSVAELILDERKREEMADHNHRLGQRHFGADRAGELLAELFLTPMGERTRMSVVLPVYNEADNLPAVLRSLCEQRGANGPLDKSLYEVVIVDNNSTDDTVQIARGFAAEHPDLALHIVPEPEQGVACARRTGMDFASRRSARRGQTDSEQRFYLVSADADCRVDERWLWELFTAMETGKAAIGVCDYYYAPEHFTRRPRLWEAIQKTLRCRAVTFSLFGGFPDGKGFAVDRDAYDKVGGVEIFYQLQNGRFVNHLSDDWDFGIRVRGSGEDIAYVPASRVEINPRRVNHAIDEVITGRAYGSDGIIVMRDIRVPEPAPDREGDLTEEEALQAWEFSIKDFTPKNTILPVLLTPSLLDDDAVIEFFGPSLAERLGQRIAEIKDEMRMADFTPIHSYKTPSYRLYFEFADEIFARLRATVGEDIGHPPPLPPCLQDVPPERFDEFVRYFCEDRESGEAHNYFGNGGVF</sequence>
<keyword evidence="1 4" id="KW-0808">Transferase</keyword>
<dbReference type="Gene3D" id="3.40.50.2000">
    <property type="entry name" value="Glycogen Phosphorylase B"/>
    <property type="match status" value="1"/>
</dbReference>